<dbReference type="InterPro" id="IPR006026">
    <property type="entry name" value="Peptidase_Metallo"/>
</dbReference>
<feature type="binding site" evidence="12">
    <location>
        <position position="188"/>
    </location>
    <ligand>
        <name>Zn(2+)</name>
        <dbReference type="ChEBI" id="CHEBI:29105"/>
        <label>1</label>
    </ligand>
</feature>
<dbReference type="GO" id="GO:0030574">
    <property type="term" value="P:collagen catabolic process"/>
    <property type="evidence" value="ECO:0007669"/>
    <property type="project" value="TreeGrafter"/>
</dbReference>
<evidence type="ECO:0000256" key="15">
    <source>
        <dbReference type="SAM" id="MobiDB-lite"/>
    </source>
</evidence>
<feature type="binding site" evidence="12">
    <location>
        <position position="180"/>
    </location>
    <ligand>
        <name>Ca(2+)</name>
        <dbReference type="ChEBI" id="CHEBI:29108"/>
        <label>3</label>
    </ligand>
</feature>
<dbReference type="InterPro" id="IPR001818">
    <property type="entry name" value="Pept_M10_metallopeptidase"/>
</dbReference>
<feature type="binding site" evidence="12">
    <location>
        <position position="205"/>
    </location>
    <ligand>
        <name>Ca(2+)</name>
        <dbReference type="ChEBI" id="CHEBI:29108"/>
        <label>3</label>
    </ligand>
</feature>
<feature type="binding site" evidence="12">
    <location>
        <position position="524"/>
    </location>
    <ligand>
        <name>Ca(2+)</name>
        <dbReference type="ChEBI" id="CHEBI:29108"/>
        <label>5</label>
    </ligand>
</feature>
<evidence type="ECO:0000256" key="13">
    <source>
        <dbReference type="PIRSR" id="PIRSR621190-5"/>
    </source>
</evidence>
<dbReference type="GO" id="GO:0008270">
    <property type="term" value="F:zinc ion binding"/>
    <property type="evidence" value="ECO:0007669"/>
    <property type="project" value="InterPro"/>
</dbReference>
<dbReference type="InterPro" id="IPR033739">
    <property type="entry name" value="M10A_MMP"/>
</dbReference>
<dbReference type="InterPro" id="IPR018487">
    <property type="entry name" value="Hemopexin-like_repeat"/>
</dbReference>
<dbReference type="CDD" id="cd00094">
    <property type="entry name" value="HX"/>
    <property type="match status" value="1"/>
</dbReference>
<feature type="binding site" evidence="12">
    <location>
        <position position="208"/>
    </location>
    <ligand>
        <name>Ca(2+)</name>
        <dbReference type="ChEBI" id="CHEBI:29108"/>
        <label>3</label>
    </ligand>
</feature>
<feature type="binding site" evidence="12">
    <location>
        <position position="208"/>
    </location>
    <ligand>
        <name>Ca(2+)</name>
        <dbReference type="ChEBI" id="CHEBI:29108"/>
        <label>1</label>
    </ligand>
</feature>
<dbReference type="GO" id="GO:0031012">
    <property type="term" value="C:extracellular matrix"/>
    <property type="evidence" value="ECO:0007669"/>
    <property type="project" value="InterPro"/>
</dbReference>
<dbReference type="Pfam" id="PF01471">
    <property type="entry name" value="PG_binding_1"/>
    <property type="match status" value="1"/>
</dbReference>
<feature type="binding site" evidence="12">
    <location>
        <position position="181"/>
    </location>
    <ligand>
        <name>Ca(2+)</name>
        <dbReference type="ChEBI" id="CHEBI:29108"/>
        <label>3</label>
    </ligand>
</feature>
<evidence type="ECO:0000256" key="12">
    <source>
        <dbReference type="PIRSR" id="PIRSR621190-2"/>
    </source>
</evidence>
<evidence type="ECO:0000256" key="11">
    <source>
        <dbReference type="PIRSR" id="PIRSR001191-2"/>
    </source>
</evidence>
<comment type="cofactor">
    <cofactor evidence="12">
        <name>Ca(2+)</name>
        <dbReference type="ChEBI" id="CHEBI:29108"/>
    </cofactor>
    <text evidence="12">Can bind about 5 Ca(2+) ions per subunit.</text>
</comment>
<feature type="short sequence motif" description="Cysteine switch" evidence="13">
    <location>
        <begin position="91"/>
        <end position="98"/>
    </location>
</feature>
<feature type="repeat" description="Hemopexin" evidence="14">
    <location>
        <begin position="518"/>
        <end position="566"/>
    </location>
</feature>
<feature type="repeat" description="Hemopexin" evidence="14">
    <location>
        <begin position="421"/>
        <end position="466"/>
    </location>
</feature>
<dbReference type="GO" id="GO:0006508">
    <property type="term" value="P:proteolysis"/>
    <property type="evidence" value="ECO:0007669"/>
    <property type="project" value="UniProtKB-KW"/>
</dbReference>
<dbReference type="GO" id="GO:0030198">
    <property type="term" value="P:extracellular matrix organization"/>
    <property type="evidence" value="ECO:0007669"/>
    <property type="project" value="TreeGrafter"/>
</dbReference>
<dbReference type="Proteomes" id="UP000886998">
    <property type="component" value="Unassembled WGS sequence"/>
</dbReference>
<keyword evidence="3 11" id="KW-0479">Metal-binding</keyword>
<name>A0A8X6Y1Q6_9ARAC</name>
<keyword evidence="6" id="KW-0378">Hydrolase</keyword>
<feature type="binding site" evidence="12">
    <location>
        <position position="203"/>
    </location>
    <ligand>
        <name>Zn(2+)</name>
        <dbReference type="ChEBI" id="CHEBI:29105"/>
        <label>1</label>
    </ligand>
</feature>
<proteinExistence type="inferred from homology"/>
<keyword evidence="9" id="KW-0865">Zymogen</keyword>
<feature type="compositionally biased region" description="Basic and acidic residues" evidence="15">
    <location>
        <begin position="284"/>
        <end position="293"/>
    </location>
</feature>
<feature type="compositionally biased region" description="Basic and acidic residues" evidence="15">
    <location>
        <begin position="301"/>
        <end position="320"/>
    </location>
</feature>
<evidence type="ECO:0000256" key="4">
    <source>
        <dbReference type="ARBA" id="ARBA00022729"/>
    </source>
</evidence>
<evidence type="ECO:0000256" key="5">
    <source>
        <dbReference type="ARBA" id="ARBA00022737"/>
    </source>
</evidence>
<evidence type="ECO:0000256" key="10">
    <source>
        <dbReference type="PIRSR" id="PIRSR001191-1"/>
    </source>
</evidence>
<feature type="domain" description="Peptidase metallopeptidase" evidence="17">
    <location>
        <begin position="110"/>
        <end position="275"/>
    </location>
</feature>
<evidence type="ECO:0000256" key="14">
    <source>
        <dbReference type="PROSITE-ProRule" id="PRU01011"/>
    </source>
</evidence>
<gene>
    <name evidence="18" type="primary">Mmp25</name>
    <name evidence="18" type="ORF">TNIN_246491</name>
</gene>
<dbReference type="SMART" id="SM00120">
    <property type="entry name" value="HX"/>
    <property type="match status" value="4"/>
</dbReference>
<dbReference type="OrthoDB" id="6429623at2759"/>
<feature type="binding site" description="in inhibited form" evidence="12">
    <location>
        <position position="93"/>
    </location>
    <ligand>
        <name>Zn(2+)</name>
        <dbReference type="ChEBI" id="CHEBI:29105"/>
        <label>2</label>
        <note>catalytic</note>
    </ligand>
</feature>
<feature type="binding site" evidence="11">
    <location>
        <position position="230"/>
    </location>
    <ligand>
        <name>Zn(2+)</name>
        <dbReference type="ChEBI" id="CHEBI:29105"/>
        <label>2</label>
        <note>catalytic</note>
    </ligand>
</feature>
<dbReference type="InterPro" id="IPR021158">
    <property type="entry name" value="Pept_M10A_Zn_BS"/>
</dbReference>
<feature type="compositionally biased region" description="Polar residues" evidence="15">
    <location>
        <begin position="363"/>
        <end position="376"/>
    </location>
</feature>
<evidence type="ECO:0000256" key="8">
    <source>
        <dbReference type="ARBA" id="ARBA00023049"/>
    </source>
</evidence>
<feature type="active site" evidence="10">
    <location>
        <position position="231"/>
    </location>
</feature>
<dbReference type="GO" id="GO:0005615">
    <property type="term" value="C:extracellular space"/>
    <property type="evidence" value="ECO:0007669"/>
    <property type="project" value="TreeGrafter"/>
</dbReference>
<evidence type="ECO:0000313" key="19">
    <source>
        <dbReference type="Proteomes" id="UP000886998"/>
    </source>
</evidence>
<keyword evidence="4 16" id="KW-0732">Signal</keyword>
<keyword evidence="12" id="KW-0106">Calcium</keyword>
<dbReference type="PRINTS" id="PR00138">
    <property type="entry name" value="MATRIXIN"/>
</dbReference>
<feature type="binding site" evidence="12">
    <location>
        <position position="201"/>
    </location>
    <ligand>
        <name>Ca(2+)</name>
        <dbReference type="ChEBI" id="CHEBI:29108"/>
        <label>2</label>
    </ligand>
</feature>
<evidence type="ECO:0000313" key="18">
    <source>
        <dbReference type="EMBL" id="GFY63339.1"/>
    </source>
</evidence>
<dbReference type="InterPro" id="IPR002477">
    <property type="entry name" value="Peptidoglycan-bd-like"/>
</dbReference>
<feature type="region of interest" description="Disordered" evidence="15">
    <location>
        <begin position="284"/>
        <end position="376"/>
    </location>
</feature>
<evidence type="ECO:0000259" key="17">
    <source>
        <dbReference type="SMART" id="SM00235"/>
    </source>
</evidence>
<sequence length="615" mass="70483">MWVKAVLCSCICLSSSILLVECAPLPQDKLPSKEMESFMKQYGYIESGPDLADALYTEEGFKKAVQQMQKFGGLPQTGELDEATLNLTKSPRCGVPDVVQHSRPKRYVIGSEAWKKKNITYFLANWPPELEPTFTRSKLAKALSLWSEVTPLRFTPLESMDADLIIAFGRGFHGDGYPFDGPGSVLAHAFFPYEHGPFGGDIHFDDDENWIDGSTANKEEGVDFYTVAAHEIGHSLGLAHSTVRGSIMFPYYKGYDSYMRLDYDDVYAMYSMYVLNAKFEEEHVRTTDDDTPHYPDPTDDDYSHHPSEGDDDNSDKNNDDDRTDDYEAPTTQPTDEDTTETDKIDEYTEAVDDDFIKDEDSAYTESPDWSSSSHGVTVSVDLPRTQSSVGKRPETTTAFPRITTTPVVKRTSPIPPSDLCDGSLDAASLFRNELFVFKGPYMWRLRERDERVPGYPVDFHVFFTGLPRSIQSIDAVYQRPFDYNILFFTGQQYWTFDGDRFTRDSPRPLTDLGLPPDLDKLDAAFVWAKNGRTYFFRGDQYWRYDDRNKVMERGYPQRMTRWRGLVPNIDTAFTWRDGKTYFFKDELYWRFNNQNVSIDASYPQNTKSHWFGCGV</sequence>
<dbReference type="GO" id="GO:0004222">
    <property type="term" value="F:metalloendopeptidase activity"/>
    <property type="evidence" value="ECO:0007669"/>
    <property type="project" value="InterPro"/>
</dbReference>
<dbReference type="PROSITE" id="PS00546">
    <property type="entry name" value="CYSTEINE_SWITCH"/>
    <property type="match status" value="1"/>
</dbReference>
<feature type="binding site" evidence="11">
    <location>
        <position position="240"/>
    </location>
    <ligand>
        <name>Zn(2+)</name>
        <dbReference type="ChEBI" id="CHEBI:29105"/>
        <label>2</label>
        <note>catalytic</note>
    </ligand>
</feature>
<dbReference type="SUPFAM" id="SSF50923">
    <property type="entry name" value="Hemopexin-like domain"/>
    <property type="match status" value="1"/>
</dbReference>
<dbReference type="Gene3D" id="2.110.10.10">
    <property type="entry name" value="Hemopexin-like domain"/>
    <property type="match status" value="1"/>
</dbReference>
<feature type="compositionally biased region" description="Acidic residues" evidence="15">
    <location>
        <begin position="347"/>
        <end position="357"/>
    </location>
</feature>
<evidence type="ECO:0000256" key="3">
    <source>
        <dbReference type="ARBA" id="ARBA00022723"/>
    </source>
</evidence>
<comment type="cofactor">
    <cofactor evidence="12">
        <name>Zn(2+)</name>
        <dbReference type="ChEBI" id="CHEBI:29105"/>
    </cofactor>
    <text evidence="12">Binds 2 Zn(2+) ions per subunit.</text>
</comment>
<dbReference type="PANTHER" id="PTHR10201:SF169">
    <property type="entry name" value="MATRIX METALLOPROTEINASE-16-LIKE PROTEIN"/>
    <property type="match status" value="1"/>
</dbReference>
<dbReference type="Pfam" id="PF00413">
    <property type="entry name" value="Peptidase_M10"/>
    <property type="match status" value="1"/>
</dbReference>
<dbReference type="InterPro" id="IPR024079">
    <property type="entry name" value="MetalloPept_cat_dom_sf"/>
</dbReference>
<protein>
    <submittedName>
        <fullName evidence="18">Matrix metalloproteinase-25</fullName>
    </submittedName>
</protein>
<feature type="binding site" evidence="12">
    <location>
        <position position="173"/>
    </location>
    <ligand>
        <name>Zn(2+)</name>
        <dbReference type="ChEBI" id="CHEBI:29105"/>
        <label>1</label>
    </ligand>
</feature>
<dbReference type="SUPFAM" id="SSF47090">
    <property type="entry name" value="PGBD-like"/>
    <property type="match status" value="1"/>
</dbReference>
<feature type="binding site" evidence="12">
    <location>
        <position position="474"/>
    </location>
    <ligand>
        <name>Ca(2+)</name>
        <dbReference type="ChEBI" id="CHEBI:29108"/>
        <label>4</label>
    </ligand>
</feature>
<dbReference type="EMBL" id="BMAV01014737">
    <property type="protein sequence ID" value="GFY63339.1"/>
    <property type="molecule type" value="Genomic_DNA"/>
</dbReference>
<evidence type="ECO:0000256" key="7">
    <source>
        <dbReference type="ARBA" id="ARBA00022833"/>
    </source>
</evidence>
<dbReference type="FunFam" id="2.110.10.10:FF:000018">
    <property type="entry name" value="Matrix metallopeptidase 25b"/>
    <property type="match status" value="1"/>
</dbReference>
<keyword evidence="5" id="KW-0677">Repeat</keyword>
<dbReference type="FunFam" id="3.40.390.10:FF:000022">
    <property type="entry name" value="Matrix metalloproteinase 1, isoform C"/>
    <property type="match status" value="1"/>
</dbReference>
<dbReference type="Pfam" id="PF00045">
    <property type="entry name" value="Hemopexin"/>
    <property type="match status" value="4"/>
</dbReference>
<dbReference type="AlphaFoldDB" id="A0A8X6Y1Q6"/>
<accession>A0A8X6Y1Q6</accession>
<evidence type="ECO:0000256" key="6">
    <source>
        <dbReference type="ARBA" id="ARBA00022801"/>
    </source>
</evidence>
<dbReference type="Gene3D" id="3.40.390.10">
    <property type="entry name" value="Collagenase (Catalytic Domain)"/>
    <property type="match status" value="1"/>
</dbReference>
<feature type="repeat" description="Hemopexin" evidence="14">
    <location>
        <begin position="470"/>
        <end position="516"/>
    </location>
</feature>
<dbReference type="InterPro" id="IPR000585">
    <property type="entry name" value="Hemopexin-like_dom"/>
</dbReference>
<feature type="binding site" evidence="12">
    <location>
        <position position="206"/>
    </location>
    <ligand>
        <name>Ca(2+)</name>
        <dbReference type="ChEBI" id="CHEBI:29108"/>
        <label>1</label>
    </ligand>
</feature>
<feature type="binding site" evidence="12">
    <location>
        <position position="425"/>
    </location>
    <ligand>
        <name>Ca(2+)</name>
        <dbReference type="ChEBI" id="CHEBI:29108"/>
        <label>4</label>
    </ligand>
</feature>
<dbReference type="PROSITE" id="PS51642">
    <property type="entry name" value="HEMOPEXIN_2"/>
    <property type="match status" value="4"/>
</dbReference>
<feature type="binding site" evidence="12">
    <location>
        <position position="199"/>
    </location>
    <ligand>
        <name>Ca(2+)</name>
        <dbReference type="ChEBI" id="CHEBI:29108"/>
        <label>2</label>
    </ligand>
</feature>
<dbReference type="PIRSF" id="PIRSF001191">
    <property type="entry name" value="Peptidase_M10A_matrix"/>
    <property type="match status" value="1"/>
</dbReference>
<feature type="binding site" evidence="12">
    <location>
        <position position="570"/>
    </location>
    <ligand>
        <name>Ca(2+)</name>
        <dbReference type="ChEBI" id="CHEBI:29108"/>
        <label>4</label>
    </ligand>
</feature>
<comment type="caution">
    <text evidence="18">The sequence shown here is derived from an EMBL/GenBank/DDBJ whole genome shotgun (WGS) entry which is preliminary data.</text>
</comment>
<dbReference type="InterPro" id="IPR036365">
    <property type="entry name" value="PGBD-like_sf"/>
</dbReference>
<feature type="binding site" evidence="12">
    <location>
        <position position="248"/>
    </location>
    <ligand>
        <name>Zn(2+)</name>
        <dbReference type="ChEBI" id="CHEBI:29105"/>
        <label>2</label>
        <note>catalytic</note>
    </ligand>
</feature>
<reference evidence="18" key="1">
    <citation type="submission" date="2020-08" db="EMBL/GenBank/DDBJ databases">
        <title>Multicomponent nature underlies the extraordinary mechanical properties of spider dragline silk.</title>
        <authorList>
            <person name="Kono N."/>
            <person name="Nakamura H."/>
            <person name="Mori M."/>
            <person name="Yoshida Y."/>
            <person name="Ohtoshi R."/>
            <person name="Malay A.D."/>
            <person name="Moran D.A.P."/>
            <person name="Tomita M."/>
            <person name="Numata K."/>
            <person name="Arakawa K."/>
        </authorList>
    </citation>
    <scope>NUCLEOTIDE SEQUENCE</scope>
</reference>
<keyword evidence="2" id="KW-0645">Protease</keyword>
<feature type="repeat" description="Hemopexin" evidence="14">
    <location>
        <begin position="567"/>
        <end position="613"/>
    </location>
</feature>
<dbReference type="CDD" id="cd04278">
    <property type="entry name" value="ZnMc_MMP"/>
    <property type="match status" value="1"/>
</dbReference>
<evidence type="ECO:0000256" key="16">
    <source>
        <dbReference type="SAM" id="SignalP"/>
    </source>
</evidence>
<dbReference type="InterPro" id="IPR036375">
    <property type="entry name" value="Hemopexin-like_dom_sf"/>
</dbReference>
<dbReference type="SMART" id="SM00235">
    <property type="entry name" value="ZnMc"/>
    <property type="match status" value="1"/>
</dbReference>
<evidence type="ECO:0000256" key="2">
    <source>
        <dbReference type="ARBA" id="ARBA00022670"/>
    </source>
</evidence>
<dbReference type="SUPFAM" id="SSF55486">
    <property type="entry name" value="Metalloproteases ('zincins'), catalytic domain"/>
    <property type="match status" value="1"/>
</dbReference>
<dbReference type="PANTHER" id="PTHR10201">
    <property type="entry name" value="MATRIX METALLOPROTEINASE"/>
    <property type="match status" value="1"/>
</dbReference>
<keyword evidence="8" id="KW-0482">Metalloprotease</keyword>
<evidence type="ECO:0000256" key="1">
    <source>
        <dbReference type="ARBA" id="ARBA00010370"/>
    </source>
</evidence>
<evidence type="ECO:0000256" key="9">
    <source>
        <dbReference type="ARBA" id="ARBA00023145"/>
    </source>
</evidence>
<feature type="binding site" evidence="11">
    <location>
        <position position="234"/>
    </location>
    <ligand>
        <name>Zn(2+)</name>
        <dbReference type="ChEBI" id="CHEBI:29105"/>
        <label>2</label>
        <note>catalytic</note>
    </ligand>
</feature>
<organism evidence="18 19">
    <name type="scientific">Trichonephila inaurata madagascariensis</name>
    <dbReference type="NCBI Taxonomy" id="2747483"/>
    <lineage>
        <taxon>Eukaryota</taxon>
        <taxon>Metazoa</taxon>
        <taxon>Ecdysozoa</taxon>
        <taxon>Arthropoda</taxon>
        <taxon>Chelicerata</taxon>
        <taxon>Arachnida</taxon>
        <taxon>Araneae</taxon>
        <taxon>Araneomorphae</taxon>
        <taxon>Entelegynae</taxon>
        <taxon>Araneoidea</taxon>
        <taxon>Nephilidae</taxon>
        <taxon>Trichonephila</taxon>
        <taxon>Trichonephila inaurata</taxon>
    </lineage>
</organism>
<feature type="chain" id="PRO_5036501417" evidence="16">
    <location>
        <begin position="23"/>
        <end position="615"/>
    </location>
</feature>
<feature type="signal peptide" evidence="16">
    <location>
        <begin position="1"/>
        <end position="22"/>
    </location>
</feature>
<comment type="similarity">
    <text evidence="1">Belongs to the peptidase M10A family.</text>
</comment>
<feature type="binding site" evidence="12">
    <location>
        <position position="163"/>
    </location>
    <ligand>
        <name>Ca(2+)</name>
        <dbReference type="ChEBI" id="CHEBI:29108"/>
        <label>2</label>
    </ligand>
</feature>
<dbReference type="InterPro" id="IPR021190">
    <property type="entry name" value="Pept_M10A"/>
</dbReference>
<keyword evidence="7 11" id="KW-0862">Zinc</keyword>
<feature type="binding site" evidence="12">
    <location>
        <position position="175"/>
    </location>
    <ligand>
        <name>Zn(2+)</name>
        <dbReference type="ChEBI" id="CHEBI:29105"/>
        <label>1</label>
    </ligand>
</feature>
<keyword evidence="19" id="KW-1185">Reference proteome</keyword>